<keyword evidence="3" id="KW-1185">Reference proteome</keyword>
<dbReference type="KEGG" id="vg:77926982"/>
<evidence type="ECO:0000313" key="2">
    <source>
        <dbReference type="EMBL" id="UMO76407.1"/>
    </source>
</evidence>
<protein>
    <submittedName>
        <fullName evidence="2">Uncharacterized protein</fullName>
    </submittedName>
</protein>
<dbReference type="EMBL" id="OL829978">
    <property type="protein sequence ID" value="UMO76199.1"/>
    <property type="molecule type" value="Genomic_DNA"/>
</dbReference>
<reference evidence="2" key="1">
    <citation type="submission" date="2021-12" db="EMBL/GenBank/DDBJ databases">
        <authorList>
            <person name="Khadka S."/>
            <person name="Uribe D.A."/>
            <person name="Klipsch I.N."/>
            <person name="Rene S.R."/>
            <person name="Jimenez M.L."/>
            <person name="Saini B.K."/>
            <person name="Zugasti M."/>
            <person name="Bullon R.M."/>
            <person name="Sharp C.D."/>
            <person name="Kapinga K.O."/>
            <person name="Warner C.P."/>
            <person name="Sarinana J."/>
            <person name="Jimenez A."/>
            <person name="Layton S.R."/>
            <person name="Nayek S."/>
            <person name="Hughes L.E."/>
            <person name="Garlena R.A."/>
            <person name="Russell D.A."/>
            <person name="Jacobs-Sera D."/>
            <person name="Hatfull G.F."/>
        </authorList>
    </citation>
    <scope>NUCLEOTIDE SEQUENCE</scope>
</reference>
<organism evidence="2 3">
    <name type="scientific">Streptomyces phage Tomas</name>
    <dbReference type="NCBI Taxonomy" id="2914443"/>
    <lineage>
        <taxon>Viruses</taxon>
        <taxon>Duplodnaviria</taxon>
        <taxon>Heunggongvirae</taxon>
        <taxon>Uroviricota</taxon>
        <taxon>Caudoviricetes</taxon>
        <taxon>Stanwilliamsviridae</taxon>
        <taxon>Boydwoodruffvirinae</taxon>
        <taxon>Tomasvirus</taxon>
        <taxon>Tomasvirus tomas</taxon>
    </lineage>
</organism>
<evidence type="ECO:0000313" key="1">
    <source>
        <dbReference type="EMBL" id="UMO76199.1"/>
    </source>
</evidence>
<sequence>METYKVRFLTGHVSSSHAIYHAPDLATAMAMHNDARPEYADKVLSWEGPTGLTFQYHDSKLSL</sequence>
<evidence type="ECO:0000313" key="3">
    <source>
        <dbReference type="Proteomes" id="UP001202581"/>
    </source>
</evidence>
<dbReference type="RefSeq" id="YP_010651346.1">
    <property type="nucleotide sequence ID" value="NC_070781.1"/>
</dbReference>
<proteinExistence type="predicted"/>
<dbReference type="EMBL" id="OL829978">
    <property type="protein sequence ID" value="UMO76407.1"/>
    <property type="molecule type" value="Genomic_DNA"/>
</dbReference>
<accession>A0AA49BRV5</accession>
<dbReference type="GeneID" id="77926982"/>
<dbReference type="Proteomes" id="UP001202581">
    <property type="component" value="Segment"/>
</dbReference>
<gene>
    <name evidence="2" type="primary">264</name>
    <name evidence="1" type="synonym">8</name>
    <name evidence="2" type="ORF">SEA_TOMAS_264</name>
    <name evidence="1" type="ORF">SEA_TOMAS_8</name>
</gene>
<name>A0AA49BRV5_9CAUD</name>